<dbReference type="Gene3D" id="3.40.390.10">
    <property type="entry name" value="Collagenase (Catalytic Domain)"/>
    <property type="match status" value="1"/>
</dbReference>
<organism evidence="21 22">
    <name type="scientific">Mytilus galloprovincialis</name>
    <name type="common">Mediterranean mussel</name>
    <dbReference type="NCBI Taxonomy" id="29158"/>
    <lineage>
        <taxon>Eukaryota</taxon>
        <taxon>Metazoa</taxon>
        <taxon>Spiralia</taxon>
        <taxon>Lophotrochozoa</taxon>
        <taxon>Mollusca</taxon>
        <taxon>Bivalvia</taxon>
        <taxon>Autobranchia</taxon>
        <taxon>Pteriomorphia</taxon>
        <taxon>Mytilida</taxon>
        <taxon>Mytiloidea</taxon>
        <taxon>Mytilidae</taxon>
        <taxon>Mytilinae</taxon>
        <taxon>Mytilus</taxon>
    </lineage>
</organism>
<gene>
    <name evidence="21" type="ORF">MGAL_10B021822</name>
</gene>
<evidence type="ECO:0000256" key="13">
    <source>
        <dbReference type="PROSITE-ProRule" id="PRU00121"/>
    </source>
</evidence>
<comment type="caution">
    <text evidence="12">Lacks conserved residue(s) required for the propagation of feature annotation.</text>
</comment>
<dbReference type="InterPro" id="IPR001506">
    <property type="entry name" value="Peptidase_M12A"/>
</dbReference>
<dbReference type="SUPFAM" id="SSF57440">
    <property type="entry name" value="Kringle-like"/>
    <property type="match status" value="5"/>
</dbReference>
<dbReference type="FunFam" id="2.10.25.10:FF:000057">
    <property type="entry name" value="protocadherin Fat 1 isoform X2"/>
    <property type="match status" value="1"/>
</dbReference>
<dbReference type="SMART" id="SM00235">
    <property type="entry name" value="ZnMc"/>
    <property type="match status" value="1"/>
</dbReference>
<dbReference type="GO" id="GO:0008270">
    <property type="term" value="F:zinc ion binding"/>
    <property type="evidence" value="ECO:0007669"/>
    <property type="project" value="UniProtKB-UniRule"/>
</dbReference>
<feature type="domain" description="Kringle" evidence="19">
    <location>
        <begin position="893"/>
        <end position="958"/>
    </location>
</feature>
<feature type="disulfide bond" evidence="12">
    <location>
        <begin position="868"/>
        <end position="877"/>
    </location>
</feature>
<dbReference type="InterPro" id="IPR013806">
    <property type="entry name" value="Kringle-like"/>
</dbReference>
<evidence type="ECO:0000256" key="14">
    <source>
        <dbReference type="PROSITE-ProRule" id="PRU01211"/>
    </source>
</evidence>
<dbReference type="CDD" id="cd00041">
    <property type="entry name" value="CUB"/>
    <property type="match status" value="1"/>
</dbReference>
<evidence type="ECO:0000259" key="16">
    <source>
        <dbReference type="PROSITE" id="PS01180"/>
    </source>
</evidence>
<dbReference type="InterPro" id="IPR000742">
    <property type="entry name" value="EGF"/>
</dbReference>
<evidence type="ECO:0000259" key="18">
    <source>
        <dbReference type="PROSITE" id="PS50060"/>
    </source>
</evidence>
<dbReference type="PROSITE" id="PS50026">
    <property type="entry name" value="EGF_3"/>
    <property type="match status" value="3"/>
</dbReference>
<feature type="disulfide bond" evidence="12">
    <location>
        <begin position="283"/>
        <end position="292"/>
    </location>
</feature>
<evidence type="ECO:0000256" key="2">
    <source>
        <dbReference type="ARBA" id="ARBA00022572"/>
    </source>
</evidence>
<dbReference type="SMART" id="SM00137">
    <property type="entry name" value="MAM"/>
    <property type="match status" value="1"/>
</dbReference>
<dbReference type="InterPro" id="IPR006026">
    <property type="entry name" value="Peptidase_Metallo"/>
</dbReference>
<dbReference type="PRINTS" id="PR00018">
    <property type="entry name" value="KRINGLE"/>
</dbReference>
<keyword evidence="3 14" id="KW-0645">Protease</keyword>
<dbReference type="InterPro" id="IPR035914">
    <property type="entry name" value="Sperma_CUB_dom_sf"/>
</dbReference>
<dbReference type="SUPFAM" id="SSF55486">
    <property type="entry name" value="Metalloproteases ('zincins'), catalytic domain"/>
    <property type="match status" value="1"/>
</dbReference>
<feature type="disulfide bond" evidence="13">
    <location>
        <begin position="812"/>
        <end position="835"/>
    </location>
</feature>
<evidence type="ECO:0000256" key="6">
    <source>
        <dbReference type="ARBA" id="ARBA00022737"/>
    </source>
</evidence>
<keyword evidence="2 13" id="KW-0420">Kringle</keyword>
<dbReference type="CDD" id="cd00108">
    <property type="entry name" value="KR"/>
    <property type="match status" value="4"/>
</dbReference>
<feature type="active site" evidence="14">
    <location>
        <position position="167"/>
    </location>
</feature>
<dbReference type="EC" id="3.4.24.-" evidence="15"/>
<feature type="binding site" evidence="14">
    <location>
        <position position="170"/>
    </location>
    <ligand>
        <name>Zn(2+)</name>
        <dbReference type="ChEBI" id="CHEBI:29105"/>
        <note>catalytic</note>
    </ligand>
</feature>
<dbReference type="InterPro" id="IPR024079">
    <property type="entry name" value="MetalloPept_cat_dom_sf"/>
</dbReference>
<evidence type="ECO:0000259" key="19">
    <source>
        <dbReference type="PROSITE" id="PS50070"/>
    </source>
</evidence>
<dbReference type="GO" id="GO:0016020">
    <property type="term" value="C:membrane"/>
    <property type="evidence" value="ECO:0007669"/>
    <property type="project" value="InterPro"/>
</dbReference>
<dbReference type="InterPro" id="IPR000001">
    <property type="entry name" value="Kringle"/>
</dbReference>
<feature type="disulfide bond" evidence="12">
    <location>
        <begin position="259"/>
        <end position="269"/>
    </location>
</feature>
<dbReference type="GO" id="GO:0005509">
    <property type="term" value="F:calcium ion binding"/>
    <property type="evidence" value="ECO:0007669"/>
    <property type="project" value="InterPro"/>
</dbReference>
<feature type="domain" description="Kringle" evidence="19">
    <location>
        <begin position="697"/>
        <end position="760"/>
    </location>
</feature>
<dbReference type="PROSITE" id="PS50070">
    <property type="entry name" value="KRINGLE_2"/>
    <property type="match status" value="5"/>
</dbReference>
<dbReference type="Proteomes" id="UP000596742">
    <property type="component" value="Unassembled WGS sequence"/>
</dbReference>
<keyword evidence="11" id="KW-0325">Glycoprotein</keyword>
<sequence length="1039" mass="116735">MELIESFQVLKNHMKFKANHIHPEESKHVKAEAFDKHILTHAQKVQLNMESEDSNETDINSRGIFKRGFKTGRLWNKHTVPYEIDSSLDTQVARDVINQAIQVFAKLTCMQWKPHTTTLETELGHKSYVNFYSGSGCSSHVGRSKNGEQGLSLKAPGCLGLGIALHEMLHALGQWHEQSRTDRDDHVYIDYNQMGVGKGDANYGKFNTRDLNPYDYESIMHYSLKKGFEALQPDLGFLASYGSGLSFYDIADITDAYKCAEKCVNPPECKNGGFLNSDCKCNCPYGLTGDNCDSVINSGVCGGIIDIVPGEKEVIRSPNFPNNYGVGMECVWLLKAPSSFHVRLEADVFHLPYDAEDDRCYHWLEVRYNLPGQTGIRVCGDSSGDSWVTSAWGEKNLMLLIFDSDFGKLHSPEKGFSLQATTTKDGCIPDPCIYGVCKDCENQAYRCECDPGFEGQKCDQVKASETLECTFEKGSKCFLKNVKNDQFDWIIYAGPTVSDLTGPESAAEGNNYIFAESSSPRLPNDKAVLQSDITLPAEDRCLKFYYNMFGAGIGSLTVKSASNVLWSKNSNQGFSWLAAAINIPSTVNLQILIETTRGSNWEGDIAIDDIKLIPGICDIPVKSDCLLSATGKDYIGTLSKTKYGKTCQRWDSSSPHSHTYHTYDNDENYCRNTLGDEPLPWCYTTDPNDRWDFCEIPHCHIQECVRSINGYDYLGSKATTTQGKTCIKNEVCKGSGSGPFPWCYVDDPIVKWDTCDIAKCTDTPKECLQTGRGIDYFGSMAKTKTGSECQRWDSQQPHEHDYWYLEDQENFCRNPDGSSSPWCLSTDPTVRKEYCDIPFCDYQGCSTNPCLHGGTCQNTLNGEYTCQCPTEYEGDRCEVKVPSVDDCKRSIAGYEYQGQLNTTIGGFTCQMWSSDKPHSHSKHDLTENFCRNPDKDDKPWCYTTTSSKRYDFCDVPFCTTPAKQCLQSDKGIEYFGSVRQTEDGIPCQKWADQTPHSHSYTFISDQENFCRNAGAGEKKPWCYTTNPDKRWDYCDIPFC</sequence>
<dbReference type="SMART" id="SM00042">
    <property type="entry name" value="CUB"/>
    <property type="match status" value="1"/>
</dbReference>
<evidence type="ECO:0000256" key="9">
    <source>
        <dbReference type="ARBA" id="ARBA00023049"/>
    </source>
</evidence>
<dbReference type="PROSITE" id="PS01186">
    <property type="entry name" value="EGF_2"/>
    <property type="match status" value="2"/>
</dbReference>
<dbReference type="InterPro" id="IPR018056">
    <property type="entry name" value="Kringle_CS"/>
</dbReference>
<evidence type="ECO:0000256" key="8">
    <source>
        <dbReference type="ARBA" id="ARBA00022833"/>
    </source>
</evidence>
<comment type="cofactor">
    <cofactor evidence="14 15">
        <name>Zn(2+)</name>
        <dbReference type="ChEBI" id="CHEBI:29105"/>
    </cofactor>
    <text evidence="14 15">Binds 1 zinc ion per subunit.</text>
</comment>
<dbReference type="PANTHER" id="PTHR24261">
    <property type="entry name" value="PLASMINOGEN-RELATED"/>
    <property type="match status" value="1"/>
</dbReference>
<feature type="domain" description="Kringle" evidence="19">
    <location>
        <begin position="771"/>
        <end position="840"/>
    </location>
</feature>
<feature type="disulfide bond" evidence="13">
    <location>
        <begin position="732"/>
        <end position="755"/>
    </location>
</feature>
<name>A0A8B6HR08_MYTGA</name>
<feature type="domain" description="MAM" evidence="18">
    <location>
        <begin position="467"/>
        <end position="619"/>
    </location>
</feature>
<feature type="disulfide bond" evidence="13">
    <location>
        <begin position="930"/>
        <end position="953"/>
    </location>
</feature>
<dbReference type="GO" id="GO:0006508">
    <property type="term" value="P:proteolysis"/>
    <property type="evidence" value="ECO:0007669"/>
    <property type="project" value="UniProtKB-KW"/>
</dbReference>
<comment type="caution">
    <text evidence="21">The sequence shown here is derived from an EMBL/GenBank/DDBJ whole genome shotgun (WGS) entry which is preliminary data.</text>
</comment>
<dbReference type="PROSITE" id="PS00021">
    <property type="entry name" value="KRINGLE_1"/>
    <property type="match status" value="4"/>
</dbReference>
<dbReference type="Pfam" id="PF00431">
    <property type="entry name" value="CUB"/>
    <property type="match status" value="1"/>
</dbReference>
<feature type="disulfide bond" evidence="12">
    <location>
        <begin position="449"/>
        <end position="458"/>
    </location>
</feature>
<keyword evidence="7 14" id="KW-0378">Hydrolase</keyword>
<accession>A0A8B6HR08</accession>
<evidence type="ECO:0000256" key="4">
    <source>
        <dbReference type="ARBA" id="ARBA00022723"/>
    </source>
</evidence>
<dbReference type="Pfam" id="PF00008">
    <property type="entry name" value="EGF"/>
    <property type="match status" value="1"/>
</dbReference>
<evidence type="ECO:0000256" key="10">
    <source>
        <dbReference type="ARBA" id="ARBA00023157"/>
    </source>
</evidence>
<dbReference type="CDD" id="cd04280">
    <property type="entry name" value="ZnMc_astacin_like"/>
    <property type="match status" value="1"/>
</dbReference>
<feature type="domain" description="CUB" evidence="16">
    <location>
        <begin position="301"/>
        <end position="423"/>
    </location>
</feature>
<feature type="domain" description="Kringle" evidence="19">
    <location>
        <begin position="631"/>
        <end position="699"/>
    </location>
</feature>
<dbReference type="PROSITE" id="PS51864">
    <property type="entry name" value="ASTACIN"/>
    <property type="match status" value="1"/>
</dbReference>
<proteinExistence type="predicted"/>
<dbReference type="InterPro" id="IPR013320">
    <property type="entry name" value="ConA-like_dom_sf"/>
</dbReference>
<dbReference type="InterPro" id="IPR050759">
    <property type="entry name" value="Serine_protease_kringle"/>
</dbReference>
<evidence type="ECO:0000256" key="7">
    <source>
        <dbReference type="ARBA" id="ARBA00022801"/>
    </source>
</evidence>
<dbReference type="SUPFAM" id="SSF49899">
    <property type="entry name" value="Concanavalin A-like lectins/glucanases"/>
    <property type="match status" value="1"/>
</dbReference>
<dbReference type="Gene3D" id="2.10.25.10">
    <property type="entry name" value="Laminin"/>
    <property type="match status" value="2"/>
</dbReference>
<feature type="domain" description="EGF-like" evidence="17">
    <location>
        <begin position="423"/>
        <end position="459"/>
    </location>
</feature>
<dbReference type="InterPro" id="IPR000998">
    <property type="entry name" value="MAM_dom"/>
</dbReference>
<reference evidence="21" key="1">
    <citation type="submission" date="2018-11" db="EMBL/GenBank/DDBJ databases">
        <authorList>
            <person name="Alioto T."/>
            <person name="Alioto T."/>
        </authorList>
    </citation>
    <scope>NUCLEOTIDE SEQUENCE</scope>
</reference>
<dbReference type="CDD" id="cd06263">
    <property type="entry name" value="MAM"/>
    <property type="match status" value="1"/>
</dbReference>
<evidence type="ECO:0000256" key="11">
    <source>
        <dbReference type="ARBA" id="ARBA00023180"/>
    </source>
</evidence>
<dbReference type="EMBL" id="UYJE01010377">
    <property type="protein sequence ID" value="VDI82641.1"/>
    <property type="molecule type" value="Genomic_DNA"/>
</dbReference>
<keyword evidence="9 14" id="KW-0482">Metalloprotease</keyword>
<evidence type="ECO:0000256" key="5">
    <source>
        <dbReference type="ARBA" id="ARBA00022729"/>
    </source>
</evidence>
<keyword evidence="5" id="KW-0732">Signal</keyword>
<feature type="domain" description="EGF-like" evidence="17">
    <location>
        <begin position="841"/>
        <end position="878"/>
    </location>
</feature>
<dbReference type="Gene3D" id="2.60.120.290">
    <property type="entry name" value="Spermadhesin, CUB domain"/>
    <property type="match status" value="1"/>
</dbReference>
<dbReference type="AlphaFoldDB" id="A0A8B6HR08"/>
<dbReference type="PROSITE" id="PS50060">
    <property type="entry name" value="MAM_2"/>
    <property type="match status" value="1"/>
</dbReference>
<dbReference type="SMART" id="SM00130">
    <property type="entry name" value="KR"/>
    <property type="match status" value="5"/>
</dbReference>
<keyword evidence="8 14" id="KW-0862">Zinc</keyword>
<dbReference type="PROSITE" id="PS00022">
    <property type="entry name" value="EGF_1"/>
    <property type="match status" value="3"/>
</dbReference>
<dbReference type="Pfam" id="PF01400">
    <property type="entry name" value="Astacin"/>
    <property type="match status" value="1"/>
</dbReference>
<evidence type="ECO:0000259" key="20">
    <source>
        <dbReference type="PROSITE" id="PS51864"/>
    </source>
</evidence>
<feature type="domain" description="Peptidase M12A" evidence="20">
    <location>
        <begin position="62"/>
        <end position="260"/>
    </location>
</feature>
<dbReference type="Pfam" id="PF00629">
    <property type="entry name" value="MAM"/>
    <property type="match status" value="1"/>
</dbReference>
<keyword evidence="10 12" id="KW-1015">Disulfide bond</keyword>
<evidence type="ECO:0000313" key="21">
    <source>
        <dbReference type="EMBL" id="VDI82641.1"/>
    </source>
</evidence>
<dbReference type="SMART" id="SM00181">
    <property type="entry name" value="EGF"/>
    <property type="match status" value="3"/>
</dbReference>
<dbReference type="InterPro" id="IPR000859">
    <property type="entry name" value="CUB_dom"/>
</dbReference>
<evidence type="ECO:0000259" key="17">
    <source>
        <dbReference type="PROSITE" id="PS50026"/>
    </source>
</evidence>
<evidence type="ECO:0000313" key="22">
    <source>
        <dbReference type="Proteomes" id="UP000596742"/>
    </source>
</evidence>
<dbReference type="SMART" id="SM00179">
    <property type="entry name" value="EGF_CA"/>
    <property type="match status" value="2"/>
</dbReference>
<evidence type="ECO:0000256" key="1">
    <source>
        <dbReference type="ARBA" id="ARBA00022536"/>
    </source>
</evidence>
<dbReference type="SUPFAM" id="SSF49854">
    <property type="entry name" value="Spermadhesin, CUB domain"/>
    <property type="match status" value="1"/>
</dbReference>
<dbReference type="Gene3D" id="2.40.20.10">
    <property type="entry name" value="Plasminogen Kringle 4"/>
    <property type="match status" value="4"/>
</dbReference>
<dbReference type="InterPro" id="IPR038178">
    <property type="entry name" value="Kringle_sf"/>
</dbReference>
<dbReference type="InterPro" id="IPR034035">
    <property type="entry name" value="Astacin-like_dom"/>
</dbReference>
<feature type="binding site" evidence="14">
    <location>
        <position position="166"/>
    </location>
    <ligand>
        <name>Zn(2+)</name>
        <dbReference type="ChEBI" id="CHEBI:29105"/>
        <note>catalytic</note>
    </ligand>
</feature>
<feature type="domain" description="Kringle" evidence="19">
    <location>
        <begin position="970"/>
        <end position="1039"/>
    </location>
</feature>
<dbReference type="CDD" id="cd00054">
    <property type="entry name" value="EGF_CA"/>
    <property type="match status" value="1"/>
</dbReference>
<dbReference type="PROSITE" id="PS01180">
    <property type="entry name" value="CUB"/>
    <property type="match status" value="1"/>
</dbReference>
<feature type="domain" description="EGF-like" evidence="17">
    <location>
        <begin position="255"/>
        <end position="293"/>
    </location>
</feature>
<keyword evidence="22" id="KW-1185">Reference proteome</keyword>
<dbReference type="InterPro" id="IPR001881">
    <property type="entry name" value="EGF-like_Ca-bd_dom"/>
</dbReference>
<keyword evidence="4 14" id="KW-0479">Metal-binding</keyword>
<keyword evidence="1 12" id="KW-0245">EGF-like domain</keyword>
<dbReference type="Pfam" id="PF00051">
    <property type="entry name" value="Kringle"/>
    <property type="match status" value="4"/>
</dbReference>
<evidence type="ECO:0000256" key="12">
    <source>
        <dbReference type="PROSITE-ProRule" id="PRU00076"/>
    </source>
</evidence>
<evidence type="ECO:0000256" key="3">
    <source>
        <dbReference type="ARBA" id="ARBA00022670"/>
    </source>
</evidence>
<dbReference type="OrthoDB" id="6040781at2759"/>
<dbReference type="GO" id="GO:0004222">
    <property type="term" value="F:metalloendopeptidase activity"/>
    <property type="evidence" value="ECO:0007669"/>
    <property type="project" value="UniProtKB-UniRule"/>
</dbReference>
<dbReference type="Gene3D" id="2.60.120.200">
    <property type="match status" value="1"/>
</dbReference>
<feature type="disulfide bond" evidence="12">
    <location>
        <begin position="427"/>
        <end position="437"/>
    </location>
</feature>
<feature type="binding site" evidence="14">
    <location>
        <position position="176"/>
    </location>
    <ligand>
        <name>Zn(2+)</name>
        <dbReference type="ChEBI" id="CHEBI:29105"/>
        <note>catalytic</note>
    </ligand>
</feature>
<evidence type="ECO:0000256" key="15">
    <source>
        <dbReference type="RuleBase" id="RU361183"/>
    </source>
</evidence>
<protein>
    <recommendedName>
        <fullName evidence="15">Metalloendopeptidase</fullName>
        <ecNumber evidence="15">3.4.24.-</ecNumber>
    </recommendedName>
</protein>
<keyword evidence="6" id="KW-0677">Repeat</keyword>
<dbReference type="SUPFAM" id="SSF57196">
    <property type="entry name" value="EGF/Laminin"/>
    <property type="match status" value="1"/>
</dbReference>
<dbReference type="PRINTS" id="PR00480">
    <property type="entry name" value="ASTACIN"/>
</dbReference>
<dbReference type="PANTHER" id="PTHR24261:SF7">
    <property type="entry name" value="KRINGLE DOMAIN-CONTAINING PROTEIN"/>
    <property type="match status" value="1"/>
</dbReference>